<dbReference type="FunFam" id="3.40.930.10:FF:000019">
    <property type="entry name" value="Solute carrier family 4 member 11"/>
    <property type="match status" value="1"/>
</dbReference>
<feature type="region of interest" description="Disordered" evidence="9">
    <location>
        <begin position="120"/>
        <end position="149"/>
    </location>
</feature>
<keyword evidence="5 10" id="KW-0812">Transmembrane</keyword>
<evidence type="ECO:0000256" key="4">
    <source>
        <dbReference type="ARBA" id="ARBA00022475"/>
    </source>
</evidence>
<gene>
    <name evidence="12" type="primary">slc4co3</name>
</gene>
<comment type="similarity">
    <text evidence="2">Belongs to the anion exchanger (TC 2.A.31) family.</text>
</comment>
<evidence type="ECO:0000256" key="5">
    <source>
        <dbReference type="ARBA" id="ARBA00022692"/>
    </source>
</evidence>
<feature type="region of interest" description="Disordered" evidence="9">
    <location>
        <begin position="53"/>
        <end position="103"/>
    </location>
</feature>
<evidence type="ECO:0000256" key="2">
    <source>
        <dbReference type="ARBA" id="ARBA00010993"/>
    </source>
</evidence>
<dbReference type="InterPro" id="IPR011531">
    <property type="entry name" value="HCO3_transpt-like_TM_dom"/>
</dbReference>
<evidence type="ECO:0000256" key="3">
    <source>
        <dbReference type="ARBA" id="ARBA00022448"/>
    </source>
</evidence>
<feature type="non-terminal residue" evidence="12">
    <location>
        <position position="667"/>
    </location>
</feature>
<keyword evidence="4" id="KW-1003">Cell membrane</keyword>
<feature type="domain" description="Bicarbonate transporter-like transmembrane" evidence="11">
    <location>
        <begin position="386"/>
        <end position="651"/>
    </location>
</feature>
<feature type="transmembrane region" description="Helical" evidence="10">
    <location>
        <begin position="597"/>
        <end position="617"/>
    </location>
</feature>
<dbReference type="Gene3D" id="1.10.287.570">
    <property type="entry name" value="Helical hairpin bin"/>
    <property type="match status" value="1"/>
</dbReference>
<dbReference type="GO" id="GO:0016323">
    <property type="term" value="C:basolateral plasma membrane"/>
    <property type="evidence" value="ECO:0007669"/>
    <property type="project" value="TreeGrafter"/>
</dbReference>
<evidence type="ECO:0000259" key="11">
    <source>
        <dbReference type="Pfam" id="PF00955"/>
    </source>
</evidence>
<evidence type="ECO:0000256" key="9">
    <source>
        <dbReference type="SAM" id="MobiDB-lite"/>
    </source>
</evidence>
<evidence type="ECO:0000256" key="10">
    <source>
        <dbReference type="SAM" id="Phobius"/>
    </source>
</evidence>
<evidence type="ECO:0000313" key="12">
    <source>
        <dbReference type="EMBL" id="BAU71497.1"/>
    </source>
</evidence>
<dbReference type="InterPro" id="IPR016152">
    <property type="entry name" value="PTrfase/Anion_transptr"/>
</dbReference>
<dbReference type="Pfam" id="PF00955">
    <property type="entry name" value="HCO3_cotransp"/>
    <property type="match status" value="1"/>
</dbReference>
<dbReference type="AlphaFoldDB" id="A0A146I9B8"/>
<organism evidence="12">
    <name type="scientific">Phreagena okutanii</name>
    <dbReference type="NCBI Taxonomy" id="1298646"/>
    <lineage>
        <taxon>Eukaryota</taxon>
        <taxon>Metazoa</taxon>
        <taxon>Spiralia</taxon>
        <taxon>Lophotrochozoa</taxon>
        <taxon>Mollusca</taxon>
        <taxon>Bivalvia</taxon>
        <taxon>Autobranchia</taxon>
        <taxon>Heteroconchia</taxon>
        <taxon>Euheterodonta</taxon>
        <taxon>Imparidentia</taxon>
        <taxon>Neoheterodontei</taxon>
        <taxon>Venerida</taxon>
        <taxon>Glossoidea</taxon>
        <taxon>Vesicomyidae</taxon>
        <taxon>Phreagena</taxon>
    </lineage>
</organism>
<protein>
    <submittedName>
        <fullName evidence="12">Putative sodium-coupled borate cotransporter</fullName>
    </submittedName>
</protein>
<evidence type="ECO:0000256" key="6">
    <source>
        <dbReference type="ARBA" id="ARBA00022989"/>
    </source>
</evidence>
<keyword evidence="3" id="KW-0813">Transport</keyword>
<dbReference type="InterPro" id="IPR003020">
    <property type="entry name" value="HCO3_transpt_euk"/>
</dbReference>
<feature type="compositionally biased region" description="Basic and acidic residues" evidence="9">
    <location>
        <begin position="70"/>
        <end position="79"/>
    </location>
</feature>
<proteinExistence type="evidence at transcript level"/>
<evidence type="ECO:0000256" key="1">
    <source>
        <dbReference type="ARBA" id="ARBA00004651"/>
    </source>
</evidence>
<dbReference type="GO" id="GO:0050801">
    <property type="term" value="P:monoatomic ion homeostasis"/>
    <property type="evidence" value="ECO:0007669"/>
    <property type="project" value="TreeGrafter"/>
</dbReference>
<keyword evidence="7" id="KW-0406">Ion transport</keyword>
<dbReference type="EMBL" id="LC007958">
    <property type="protein sequence ID" value="BAU71497.1"/>
    <property type="molecule type" value="mRNA"/>
</dbReference>
<dbReference type="Gene3D" id="3.40.930.10">
    <property type="entry name" value="Mannitol-specific EII, Chain A"/>
    <property type="match status" value="1"/>
</dbReference>
<evidence type="ECO:0000256" key="8">
    <source>
        <dbReference type="ARBA" id="ARBA00023136"/>
    </source>
</evidence>
<dbReference type="SUPFAM" id="SSF55804">
    <property type="entry name" value="Phoshotransferase/anion transport protein"/>
    <property type="match status" value="1"/>
</dbReference>
<feature type="transmembrane region" description="Helical" evidence="10">
    <location>
        <begin position="629"/>
        <end position="650"/>
    </location>
</feature>
<dbReference type="PANTHER" id="PTHR11453:SF127">
    <property type="entry name" value="SOLUTE CARRIER FAMILY 4 MEMBER 11"/>
    <property type="match status" value="1"/>
</dbReference>
<dbReference type="PANTHER" id="PTHR11453">
    <property type="entry name" value="ANION EXCHANGE PROTEIN"/>
    <property type="match status" value="1"/>
</dbReference>
<dbReference type="FunFam" id="1.10.287.570:FF:000002">
    <property type="entry name" value="Solute carrier family 4 member 11"/>
    <property type="match status" value="1"/>
</dbReference>
<feature type="compositionally biased region" description="Polar residues" evidence="9">
    <location>
        <begin position="90"/>
        <end position="103"/>
    </location>
</feature>
<name>A0A146I9B8_9BIVA</name>
<sequence length="667" mass="74574">MGGNEKKKKVTVIHCKDVKRSVRSDVDNGHEENGIVLKEIRPRLDAVISHANPSFSMESDMAPPPYGPADGRHQPRNDEIPGSSPRLVQPSLSPTNIGVNGDTQKLDTLLSVEQTNVEVRKRHKSDGAMPNSPPSKTFLDPNNKKNSMYESKSTISGVKFDDSFIDESGTTLIYSRHEKVPLKDFSMEVRAHLDIKKFLNNTVLLLDLTQVSLDAIIDEILHTLLDSTESKVSFDQARSALFTHDNVHQLTRTLQCTSISEGGGFDYDQSWLCAIASVPSINRRHVGIARLRHPANFGPSSQEVFFVILILTPTKEKSTKNDLETGRTFSTIFSDLYNRTQLLECVTEEEFKTVLAENTNAMMERMKRNDEKIPTFDDDKKKSCCRFMNGIIGDLKRRLPHYWSDYKDGVVGSKTIQKSLSTTLFLYFACLMPSIAFGVLNSENTDGYLDVEKVLYSQAIGGLAFALIGGTPQIVLLTTAPLALYTKIIFSICEDFSLDFQAMYCCVGLWNSFFLFLYSVFDLSVVMKWSTRSSEEIFALFISIAFTTDAIKDTVHNFQKHYNIPECASDYNASTVSTVMTNATDVVTRSCERDVSLLYLLLLLGTLWLGVTLYTFTKTPYLNAGKRELLADYSLPVAVIVLSVIGAFAFDQVNIGKSFNSERGKDL</sequence>
<comment type="subcellular location">
    <subcellularLocation>
        <location evidence="1">Cell membrane</location>
        <topology evidence="1">Multi-pass membrane protein</topology>
    </subcellularLocation>
</comment>
<evidence type="ECO:0000256" key="7">
    <source>
        <dbReference type="ARBA" id="ARBA00023065"/>
    </source>
</evidence>
<keyword evidence="8 10" id="KW-0472">Membrane</keyword>
<keyword evidence="6 10" id="KW-1133">Transmembrane helix</keyword>
<feature type="transmembrane region" description="Helical" evidence="10">
    <location>
        <begin position="424"/>
        <end position="440"/>
    </location>
</feature>
<dbReference type="GO" id="GO:0006820">
    <property type="term" value="P:monoatomic anion transport"/>
    <property type="evidence" value="ECO:0007669"/>
    <property type="project" value="InterPro"/>
</dbReference>
<dbReference type="GO" id="GO:0005452">
    <property type="term" value="F:solute:inorganic anion antiporter activity"/>
    <property type="evidence" value="ECO:0007669"/>
    <property type="project" value="InterPro"/>
</dbReference>
<reference evidence="12" key="1">
    <citation type="journal article" date="2016" name="Gene">
        <title>Expression of genes involved in the uptake of inorganic carbon in the gill of a deep-sea vesicomyid clam harboring intracellular thioautotrophic bacteria.</title>
        <authorList>
            <person name="Hongo Y."/>
            <person name="Ikuta T."/>
            <person name="Takaki Y."/>
            <person name="Shimamura S."/>
            <person name="Shigenobu S."/>
            <person name="Maruyama T."/>
            <person name="Yoshida T."/>
        </authorList>
    </citation>
    <scope>NUCLEOTIDE SEQUENCE</scope>
</reference>
<feature type="transmembrane region" description="Helical" evidence="10">
    <location>
        <begin position="502"/>
        <end position="521"/>
    </location>
</feature>
<accession>A0A146I9B8</accession>
<feature type="transmembrane region" description="Helical" evidence="10">
    <location>
        <begin position="460"/>
        <end position="490"/>
    </location>
</feature>